<dbReference type="EMBL" id="JAPWGL010000001">
    <property type="protein sequence ID" value="MCZ4221956.1"/>
    <property type="molecule type" value="Genomic_DNA"/>
</dbReference>
<comment type="caution">
    <text evidence="7">The sequence shown here is derived from an EMBL/GenBank/DDBJ whole genome shotgun (WGS) entry which is preliminary data.</text>
</comment>
<dbReference type="SUPFAM" id="SSF88946">
    <property type="entry name" value="Sigma2 domain of RNA polymerase sigma factors"/>
    <property type="match status" value="1"/>
</dbReference>
<evidence type="ECO:0000313" key="7">
    <source>
        <dbReference type="EMBL" id="MCZ4221956.1"/>
    </source>
</evidence>
<dbReference type="Pfam" id="PF08281">
    <property type="entry name" value="Sigma70_r4_2"/>
    <property type="match status" value="1"/>
</dbReference>
<feature type="domain" description="RNA polymerase sigma-70 region 2" evidence="5">
    <location>
        <begin position="26"/>
        <end position="79"/>
    </location>
</feature>
<dbReference type="PANTHER" id="PTHR43133">
    <property type="entry name" value="RNA POLYMERASE ECF-TYPE SIGMA FACTO"/>
    <property type="match status" value="1"/>
</dbReference>
<dbReference type="InterPro" id="IPR013325">
    <property type="entry name" value="RNA_pol_sigma_r2"/>
</dbReference>
<accession>A0ABT4KTA1</accession>
<evidence type="ECO:0000259" key="5">
    <source>
        <dbReference type="Pfam" id="PF04542"/>
    </source>
</evidence>
<keyword evidence="8" id="KW-1185">Reference proteome</keyword>
<keyword evidence="2" id="KW-0805">Transcription regulation</keyword>
<comment type="similarity">
    <text evidence="1">Belongs to the sigma-70 factor family. ECF subfamily.</text>
</comment>
<evidence type="ECO:0000256" key="3">
    <source>
        <dbReference type="ARBA" id="ARBA00023082"/>
    </source>
</evidence>
<dbReference type="SUPFAM" id="SSF88659">
    <property type="entry name" value="Sigma3 and sigma4 domains of RNA polymerase sigma factors"/>
    <property type="match status" value="1"/>
</dbReference>
<dbReference type="InterPro" id="IPR036388">
    <property type="entry name" value="WH-like_DNA-bd_sf"/>
</dbReference>
<gene>
    <name evidence="7" type="ORF">O0931_01445</name>
</gene>
<evidence type="ECO:0000259" key="6">
    <source>
        <dbReference type="Pfam" id="PF08281"/>
    </source>
</evidence>
<dbReference type="Gene3D" id="1.10.10.10">
    <property type="entry name" value="Winged helix-like DNA-binding domain superfamily/Winged helix DNA-binding domain"/>
    <property type="match status" value="1"/>
</dbReference>
<dbReference type="NCBIfam" id="TIGR02937">
    <property type="entry name" value="sigma70-ECF"/>
    <property type="match status" value="1"/>
</dbReference>
<protein>
    <submittedName>
        <fullName evidence="7">Sigma-70 family RNA polymerase sigma factor</fullName>
    </submittedName>
</protein>
<keyword evidence="3" id="KW-0731">Sigma factor</keyword>
<dbReference type="Gene3D" id="1.10.1740.10">
    <property type="match status" value="1"/>
</dbReference>
<keyword evidence="4" id="KW-0804">Transcription</keyword>
<evidence type="ECO:0000313" key="8">
    <source>
        <dbReference type="Proteomes" id="UP001144341"/>
    </source>
</evidence>
<dbReference type="PANTHER" id="PTHR43133:SF46">
    <property type="entry name" value="RNA POLYMERASE SIGMA-70 FACTOR ECF SUBFAMILY"/>
    <property type="match status" value="1"/>
</dbReference>
<evidence type="ECO:0000256" key="1">
    <source>
        <dbReference type="ARBA" id="ARBA00010641"/>
    </source>
</evidence>
<name>A0ABT4KTA1_9SPHI</name>
<dbReference type="InterPro" id="IPR014284">
    <property type="entry name" value="RNA_pol_sigma-70_dom"/>
</dbReference>
<dbReference type="InterPro" id="IPR013249">
    <property type="entry name" value="RNA_pol_sigma70_r4_t2"/>
</dbReference>
<organism evidence="7 8">
    <name type="scientific">Pedobacter rhodius</name>
    <dbReference type="NCBI Taxonomy" id="3004098"/>
    <lineage>
        <taxon>Bacteria</taxon>
        <taxon>Pseudomonadati</taxon>
        <taxon>Bacteroidota</taxon>
        <taxon>Sphingobacteriia</taxon>
        <taxon>Sphingobacteriales</taxon>
        <taxon>Sphingobacteriaceae</taxon>
        <taxon>Pedobacter</taxon>
    </lineage>
</organism>
<dbReference type="Pfam" id="PF04542">
    <property type="entry name" value="Sigma70_r2"/>
    <property type="match status" value="1"/>
</dbReference>
<dbReference type="InterPro" id="IPR013324">
    <property type="entry name" value="RNA_pol_sigma_r3/r4-like"/>
</dbReference>
<reference evidence="7" key="1">
    <citation type="submission" date="2022-12" db="EMBL/GenBank/DDBJ databases">
        <title>Genome sequence of SJ11.</title>
        <authorList>
            <person name="Woo H."/>
        </authorList>
    </citation>
    <scope>NUCLEOTIDE SEQUENCE</scope>
    <source>
        <strain evidence="7">SJ11</strain>
    </source>
</reference>
<dbReference type="Proteomes" id="UP001144341">
    <property type="component" value="Unassembled WGS sequence"/>
</dbReference>
<evidence type="ECO:0000256" key="2">
    <source>
        <dbReference type="ARBA" id="ARBA00023015"/>
    </source>
</evidence>
<dbReference type="InterPro" id="IPR039425">
    <property type="entry name" value="RNA_pol_sigma-70-like"/>
</dbReference>
<proteinExistence type="inferred from homology"/>
<dbReference type="InterPro" id="IPR007627">
    <property type="entry name" value="RNA_pol_sigma70_r2"/>
</dbReference>
<feature type="domain" description="RNA polymerase sigma factor 70 region 4 type 2" evidence="6">
    <location>
        <begin position="132"/>
        <end position="183"/>
    </location>
</feature>
<sequence>MTITKLTDLELFHKIVLDDMNAFNELFERHWAKVYAVALRYVKDRELALEIAHDIFVNIWTKRKQLNIDNFQNYVVTSASYHGIRKSRALKAIPISYIEDYLENENILPASMNFQSSNLGEQKIQEEEFQSNILLLLESLPNRCREIYLMSRHDNLSIQEIAILLNISKRTVENQLTAALKYLRTAMKYSGILIILLYGYHPL</sequence>
<evidence type="ECO:0000256" key="4">
    <source>
        <dbReference type="ARBA" id="ARBA00023163"/>
    </source>
</evidence>